<evidence type="ECO:0000256" key="4">
    <source>
        <dbReference type="ARBA" id="ARBA00022827"/>
    </source>
</evidence>
<gene>
    <name evidence="8" type="ORF">AC244_26010</name>
</gene>
<comment type="cofactor">
    <cofactor evidence="1">
        <name>FAD</name>
        <dbReference type="ChEBI" id="CHEBI:57692"/>
    </cofactor>
</comment>
<sequence length="499" mass="54245">MPKEPDIVIIGSGIGGSTVAAGLAGSGARIAILERGERLPDTPEARSYSSIFVKGHFRPKEMWREADGTEFNPGNFYFVGGNSKLFGAVLLRYRAEDFTEMQHLGGVSPAWPFPYDELEPWYGKAEQLFEVRGELGQDPTEPRHSTPYPHGPVPDEPAIARARAELKAQGLNPATLPLGVDIDTWLAGGRTPWDGFPNTGTGKKDAETASLASALNDPNIELITSAHVDRLEAGPGGRIEAIHYTHRGEKKRLSPKLVILSAGAINSAAILLRSGDSKGLANASDQVGRNFMNHNCSAMLAINPFRRNDSIYQKTLMLNDYYLAGGRDGLPLGNVQLLGKINADILKANAPIWAPRFAFDFMAGHAVDWYMMTEDLPNPESRIMVDDKGIIMQWRRSNMEALSGLEAKMRAHFKAAGYPIVLSQAFDKRTPSHQCGTVRIGKDPKEAPLDVYCRAFDHPNLFVVDAGFLPTSAAVNPALTVAAQALRVADHIVAKELGA</sequence>
<evidence type="ECO:0000259" key="7">
    <source>
        <dbReference type="Pfam" id="PF05199"/>
    </source>
</evidence>
<dbReference type="Proteomes" id="UP000037425">
    <property type="component" value="Unassembled WGS sequence"/>
</dbReference>
<organism evidence="8 9">
    <name type="scientific">Ensifer adhaerens</name>
    <name type="common">Sinorhizobium morelense</name>
    <dbReference type="NCBI Taxonomy" id="106592"/>
    <lineage>
        <taxon>Bacteria</taxon>
        <taxon>Pseudomonadati</taxon>
        <taxon>Pseudomonadota</taxon>
        <taxon>Alphaproteobacteria</taxon>
        <taxon>Hyphomicrobiales</taxon>
        <taxon>Rhizobiaceae</taxon>
        <taxon>Sinorhizobium/Ensifer group</taxon>
        <taxon>Ensifer</taxon>
    </lineage>
</organism>
<dbReference type="InterPro" id="IPR007867">
    <property type="entry name" value="GMC_OxRtase_C"/>
</dbReference>
<evidence type="ECO:0000256" key="3">
    <source>
        <dbReference type="ARBA" id="ARBA00022630"/>
    </source>
</evidence>
<feature type="domain" description="Glucose-methanol-choline oxidoreductase C-terminal" evidence="7">
    <location>
        <begin position="430"/>
        <end position="485"/>
    </location>
</feature>
<name>A0A0L8BJ21_ENSAD</name>
<dbReference type="GO" id="GO:0050660">
    <property type="term" value="F:flavin adenine dinucleotide binding"/>
    <property type="evidence" value="ECO:0007669"/>
    <property type="project" value="InterPro"/>
</dbReference>
<evidence type="ECO:0000313" key="8">
    <source>
        <dbReference type="EMBL" id="KOF14691.1"/>
    </source>
</evidence>
<dbReference type="InterPro" id="IPR036188">
    <property type="entry name" value="FAD/NAD-bd_sf"/>
</dbReference>
<comment type="similarity">
    <text evidence="2">Belongs to the GMC oxidoreductase family.</text>
</comment>
<dbReference type="Gene3D" id="3.50.50.60">
    <property type="entry name" value="FAD/NAD(P)-binding domain"/>
    <property type="match status" value="2"/>
</dbReference>
<dbReference type="InterPro" id="IPR051473">
    <property type="entry name" value="P2Ox-like"/>
</dbReference>
<evidence type="ECO:0000256" key="5">
    <source>
        <dbReference type="ARBA" id="ARBA00023002"/>
    </source>
</evidence>
<proteinExistence type="inferred from homology"/>
<keyword evidence="3" id="KW-0285">Flavoprotein</keyword>
<dbReference type="EMBL" id="LGAP01000024">
    <property type="protein sequence ID" value="KOF14691.1"/>
    <property type="molecule type" value="Genomic_DNA"/>
</dbReference>
<evidence type="ECO:0000259" key="6">
    <source>
        <dbReference type="Pfam" id="PF00732"/>
    </source>
</evidence>
<dbReference type="Pfam" id="PF05199">
    <property type="entry name" value="GMC_oxred_C"/>
    <property type="match status" value="1"/>
</dbReference>
<keyword evidence="5" id="KW-0560">Oxidoreductase</keyword>
<dbReference type="GO" id="GO:0016614">
    <property type="term" value="F:oxidoreductase activity, acting on CH-OH group of donors"/>
    <property type="evidence" value="ECO:0007669"/>
    <property type="project" value="InterPro"/>
</dbReference>
<comment type="caution">
    <text evidence="8">The sequence shown here is derived from an EMBL/GenBank/DDBJ whole genome shotgun (WGS) entry which is preliminary data.</text>
</comment>
<dbReference type="Pfam" id="PF00732">
    <property type="entry name" value="GMC_oxred_N"/>
    <property type="match status" value="1"/>
</dbReference>
<protein>
    <submittedName>
        <fullName evidence="8">GMC family oxidoreductase</fullName>
    </submittedName>
</protein>
<evidence type="ECO:0000256" key="2">
    <source>
        <dbReference type="ARBA" id="ARBA00010790"/>
    </source>
</evidence>
<dbReference type="RefSeq" id="WP_053251700.1">
    <property type="nucleotide sequence ID" value="NZ_LGAP01000024.1"/>
</dbReference>
<dbReference type="PANTHER" id="PTHR42784">
    <property type="entry name" value="PYRANOSE 2-OXIDASE"/>
    <property type="match status" value="1"/>
</dbReference>
<evidence type="ECO:0000313" key="9">
    <source>
        <dbReference type="Proteomes" id="UP000037425"/>
    </source>
</evidence>
<dbReference type="PATRIC" id="fig|106592.7.peg.3968"/>
<dbReference type="OrthoDB" id="9798604at2"/>
<accession>A0A0L8BJ21</accession>
<dbReference type="PANTHER" id="PTHR42784:SF1">
    <property type="entry name" value="PYRANOSE 2-OXIDASE"/>
    <property type="match status" value="1"/>
</dbReference>
<dbReference type="InterPro" id="IPR000172">
    <property type="entry name" value="GMC_OxRdtase_N"/>
</dbReference>
<feature type="domain" description="Glucose-methanol-choline oxidoreductase N-terminal" evidence="6">
    <location>
        <begin position="203"/>
        <end position="295"/>
    </location>
</feature>
<dbReference type="AlphaFoldDB" id="A0A0L8BJ21"/>
<keyword evidence="4" id="KW-0274">FAD</keyword>
<reference evidence="9" key="1">
    <citation type="submission" date="2015-07" db="EMBL/GenBank/DDBJ databases">
        <title>Whole genome sequence of an Ensifer adhaerens strain isolated from a cave pool in the Wind Cave National Park.</title>
        <authorList>
            <person name="Eng W.W.H."/>
            <person name="Gan H.M."/>
            <person name="Barton H.A."/>
            <person name="Savka M.A."/>
        </authorList>
    </citation>
    <scope>NUCLEOTIDE SEQUENCE [LARGE SCALE GENOMIC DNA]</scope>
    <source>
        <strain evidence="9">SD006</strain>
    </source>
</reference>
<dbReference type="SUPFAM" id="SSF51905">
    <property type="entry name" value="FAD/NAD(P)-binding domain"/>
    <property type="match status" value="1"/>
</dbReference>
<evidence type="ECO:0000256" key="1">
    <source>
        <dbReference type="ARBA" id="ARBA00001974"/>
    </source>
</evidence>